<reference evidence="2" key="2">
    <citation type="submission" date="2016-02" db="EMBL/GenBank/DDBJ databases">
        <title>The draft genome sequence of the rumen methanogen Methanobrevibacter olleyae YLM1.</title>
        <authorList>
            <consortium name="New Zealand Agricultural Greenhouse Gas Research Centre/Pastoral Greenhouse Gas Research Consortium"/>
            <person name="Kelly W.J."/>
            <person name="Li D."/>
            <person name="Lambie S.C."/>
            <person name="Attwood G.T."/>
            <person name="Altermann E."/>
            <person name="Leahy S.C."/>
        </authorList>
    </citation>
    <scope>NUCLEOTIDE SEQUENCE [LARGE SCALE GENOMIC DNA]</scope>
    <source>
        <strain evidence="2">YLM1</strain>
    </source>
</reference>
<dbReference type="RefSeq" id="WP_067145084.1">
    <property type="nucleotide sequence ID" value="NZ_CP014265.1"/>
</dbReference>
<dbReference type="AlphaFoldDB" id="A0A126QYW7"/>
<reference evidence="1 2" key="1">
    <citation type="journal article" date="2016" name="Genome Announc.">
        <title>Draft Genome Sequence of the Rumen Methanogen Methanobrevibacter olleyae YLM1.</title>
        <authorList>
            <person name="Kelly W.J."/>
            <person name="Li D."/>
            <person name="Lambie S.C."/>
            <person name="Cox F."/>
            <person name="Attwood G.T."/>
            <person name="Altermann E."/>
            <person name="Leahy S.C."/>
        </authorList>
    </citation>
    <scope>NUCLEOTIDE SEQUENCE [LARGE SCALE GENOMIC DNA]</scope>
    <source>
        <strain evidence="1 2">YLM1</strain>
    </source>
</reference>
<evidence type="ECO:0000313" key="2">
    <source>
        <dbReference type="Proteomes" id="UP000066376"/>
    </source>
</evidence>
<proteinExistence type="predicted"/>
<dbReference type="EMBL" id="CP014265">
    <property type="protein sequence ID" value="AMK14565.1"/>
    <property type="molecule type" value="Genomic_DNA"/>
</dbReference>
<evidence type="ECO:0000313" key="1">
    <source>
        <dbReference type="EMBL" id="AMK14565.1"/>
    </source>
</evidence>
<dbReference type="Proteomes" id="UP000066376">
    <property type="component" value="Chromosome"/>
</dbReference>
<keyword evidence="2" id="KW-1185">Reference proteome</keyword>
<gene>
    <name evidence="1" type="ORF">YLM1_0005</name>
</gene>
<name>A0A126QYW7_METOL</name>
<sequence length="270" mass="29630">MKNNSKILTILFTLFVFVFLISTVGALDYDLASNGFDSENFLIDTPEGSNFIKKTTTDFNSGNLSMSMEIFTNHGNNTDDLSTIMYLKDSSDKNIFSDFINDLKNDGYLVEENDNYFLLKNQNSNNWNFFNFDIANNFNSLWTIAEGIFSPDTDINLRADGDNVEVSNGGIKIADSDNNNVSLSTKGLEVSDSDGENVSISADGIKVSKANGKASADGNISIDSDMLSNVQDADYIICIKSKNSNQVIIITGNNLELMKSMADTASFSEN</sequence>
<dbReference type="PATRIC" id="fig|294671.3.peg.5"/>
<protein>
    <submittedName>
        <fullName evidence="1">Uncharacterized protein</fullName>
    </submittedName>
</protein>
<accession>A0A126QYW7</accession>
<organism evidence="1 2">
    <name type="scientific">Methanobrevibacter olleyae</name>
    <dbReference type="NCBI Taxonomy" id="294671"/>
    <lineage>
        <taxon>Archaea</taxon>
        <taxon>Methanobacteriati</taxon>
        <taxon>Methanobacteriota</taxon>
        <taxon>Methanomada group</taxon>
        <taxon>Methanobacteria</taxon>
        <taxon>Methanobacteriales</taxon>
        <taxon>Methanobacteriaceae</taxon>
        <taxon>Methanobrevibacter</taxon>
    </lineage>
</organism>
<dbReference type="GeneID" id="28488302"/>
<dbReference type="KEGG" id="mol:YLM1_0005"/>